<keyword evidence="1" id="KW-0378">Hydrolase</keyword>
<organism evidence="1 2">
    <name type="scientific">Shigella flexneri</name>
    <dbReference type="NCBI Taxonomy" id="623"/>
    <lineage>
        <taxon>Bacteria</taxon>
        <taxon>Pseudomonadati</taxon>
        <taxon>Pseudomonadota</taxon>
        <taxon>Gammaproteobacteria</taxon>
        <taxon>Enterobacterales</taxon>
        <taxon>Enterobacteriaceae</taxon>
        <taxon>Shigella</taxon>
    </lineage>
</organism>
<dbReference type="AlphaFoldDB" id="A0A380B6K2"/>
<dbReference type="Proteomes" id="UP000254880">
    <property type="component" value="Unassembled WGS sequence"/>
</dbReference>
<accession>A0A380B6K2</accession>
<dbReference type="Gene3D" id="3.60.110.10">
    <property type="entry name" value="Carbon-nitrogen hydrolase"/>
    <property type="match status" value="1"/>
</dbReference>
<dbReference type="InterPro" id="IPR036526">
    <property type="entry name" value="C-N_Hydrolase_sf"/>
</dbReference>
<proteinExistence type="predicted"/>
<dbReference type="EMBL" id="UGYT01000001">
    <property type="protein sequence ID" value="SUI94056.1"/>
    <property type="molecule type" value="Genomic_DNA"/>
</dbReference>
<gene>
    <name evidence="1" type="ORF">NCTC9783_04538</name>
</gene>
<reference evidence="1 2" key="1">
    <citation type="submission" date="2018-06" db="EMBL/GenBank/DDBJ databases">
        <authorList>
            <consortium name="Pathogen Informatics"/>
            <person name="Doyle S."/>
        </authorList>
    </citation>
    <scope>NUCLEOTIDE SEQUENCE [LARGE SCALE GENOMIC DNA]</scope>
    <source>
        <strain evidence="1 2">NCTC9783</strain>
    </source>
</reference>
<dbReference type="GO" id="GO:0016787">
    <property type="term" value="F:hydrolase activity"/>
    <property type="evidence" value="ECO:0007669"/>
    <property type="project" value="UniProtKB-KW"/>
</dbReference>
<sequence length="48" mass="5053">MLVAAGQFAVTSVWEKNAEICASLMAQAAENDVSLFVLPEALLARDAS</sequence>
<evidence type="ECO:0000313" key="1">
    <source>
        <dbReference type="EMBL" id="SUI94056.1"/>
    </source>
</evidence>
<protein>
    <submittedName>
        <fullName evidence="1">Hydrolase, carbon-nitrogen family</fullName>
    </submittedName>
</protein>
<name>A0A380B6K2_SHIFL</name>
<evidence type="ECO:0000313" key="2">
    <source>
        <dbReference type="Proteomes" id="UP000254880"/>
    </source>
</evidence>
<dbReference type="SUPFAM" id="SSF56317">
    <property type="entry name" value="Carbon-nitrogen hydrolase"/>
    <property type="match status" value="1"/>
</dbReference>